<proteinExistence type="predicted"/>
<comment type="caution">
    <text evidence="1">The sequence shown here is derived from an EMBL/GenBank/DDBJ whole genome shotgun (WGS) entry which is preliminary data.</text>
</comment>
<evidence type="ECO:0000313" key="1">
    <source>
        <dbReference type="EMBL" id="NGN83057.1"/>
    </source>
</evidence>
<sequence>MKTTTPREWAEAAEQAAIQPPDTAEHFAGYAVVGVPFGSGHYLAFRRFPTSSVGPGYRAVWLRTPAGQWTIYADAPPELSCARYFGAALARAATAPVNAEWTGPAALTVRVPGVVQWELEFGATWVTRAATATALRFPAALWRRDSVVNAMAAMMGPALGAGRMKLAGIVPNGQSFQARPLRIWAVTRSRAAIGGKDAGTLRPLPGQARLGDFWLPQRGLFAADLGIRYPSTAAPHHIPDHERAAQHHEHH</sequence>
<gene>
    <name evidence="1" type="ORF">G6N77_06230</name>
</gene>
<dbReference type="EMBL" id="JAAKZI010000007">
    <property type="protein sequence ID" value="NGN83057.1"/>
    <property type="molecule type" value="Genomic_DNA"/>
</dbReference>
<dbReference type="Proteomes" id="UP000479226">
    <property type="component" value="Unassembled WGS sequence"/>
</dbReference>
<accession>A0ABX0DFS6</accession>
<evidence type="ECO:0000313" key="2">
    <source>
        <dbReference type="Proteomes" id="UP000479226"/>
    </source>
</evidence>
<reference evidence="1 2" key="1">
    <citation type="submission" date="2020-02" db="EMBL/GenBank/DDBJ databases">
        <title>Genome sequence of the type strain DSM 27180 of Arthrobacter silviterrae.</title>
        <authorList>
            <person name="Gao J."/>
            <person name="Sun J."/>
        </authorList>
    </citation>
    <scope>NUCLEOTIDE SEQUENCE [LARGE SCALE GENOMIC DNA]</scope>
    <source>
        <strain evidence="1 2">DSM 27180</strain>
    </source>
</reference>
<dbReference type="RefSeq" id="WP_165181156.1">
    <property type="nucleotide sequence ID" value="NZ_JAAKZI010000007.1"/>
</dbReference>
<name>A0ABX0DFS6_9MICC</name>
<organism evidence="1 2">
    <name type="scientific">Arthrobacter silviterrae</name>
    <dbReference type="NCBI Taxonomy" id="2026658"/>
    <lineage>
        <taxon>Bacteria</taxon>
        <taxon>Bacillati</taxon>
        <taxon>Actinomycetota</taxon>
        <taxon>Actinomycetes</taxon>
        <taxon>Micrococcales</taxon>
        <taxon>Micrococcaceae</taxon>
        <taxon>Arthrobacter</taxon>
    </lineage>
</organism>
<keyword evidence="2" id="KW-1185">Reference proteome</keyword>
<protein>
    <submittedName>
        <fullName evidence="1">Uncharacterized protein</fullName>
    </submittedName>
</protein>